<accession>A0A512PMZ5</accession>
<dbReference type="RefSeq" id="WP_056981573.1">
    <property type="nucleotide sequence ID" value="NZ_BKAM01000023.1"/>
</dbReference>
<name>A0A512PMZ5_9LACO</name>
<dbReference type="STRING" id="1423795.FD12_GL001468"/>
<organism evidence="1 2">
    <name type="scientific">Lentilactobacillus rapi</name>
    <dbReference type="NCBI Taxonomy" id="481723"/>
    <lineage>
        <taxon>Bacteria</taxon>
        <taxon>Bacillati</taxon>
        <taxon>Bacillota</taxon>
        <taxon>Bacilli</taxon>
        <taxon>Lactobacillales</taxon>
        <taxon>Lactobacillaceae</taxon>
        <taxon>Lentilactobacillus</taxon>
    </lineage>
</organism>
<dbReference type="AlphaFoldDB" id="A0A512PMZ5"/>
<evidence type="ECO:0000313" key="2">
    <source>
        <dbReference type="Proteomes" id="UP000321569"/>
    </source>
</evidence>
<evidence type="ECO:0000313" key="1">
    <source>
        <dbReference type="EMBL" id="GEP72568.1"/>
    </source>
</evidence>
<sequence length="304" mass="35624">MQLSKNDQVILMSAQEDYDDQRFNQVMHKVEHLLAKYPKQIDVNFLRTKALFKLKRTAEAQSIINRYEDEFVRVAEWIPSLIEISLKNAHFMVAREIAAQSVADWRTQILAAEENYRQQHAELLDQQINQFAHIGGLNAYTQVRRVEDAKQLPFDEYVLAGKNILRDPFLWEVPKSQILLELVKIKANVSVTLNWLDNRDYEINILKLKSIDQYSSLVAVLNIIEDNYASSDPIKLALLEKELFTQSNYIYPFFDKVITDPEYWFQAIVARSFGDQIDVNTSDQRLIMKWISIIYDQESKIKLM</sequence>
<comment type="caution">
    <text evidence="1">The sequence shown here is derived from an EMBL/GenBank/DDBJ whole genome shotgun (WGS) entry which is preliminary data.</text>
</comment>
<protein>
    <submittedName>
        <fullName evidence="1">Uncharacterized protein</fullName>
    </submittedName>
</protein>
<dbReference type="EMBL" id="BKAM01000023">
    <property type="protein sequence ID" value="GEP72568.1"/>
    <property type="molecule type" value="Genomic_DNA"/>
</dbReference>
<proteinExistence type="predicted"/>
<reference evidence="1 2" key="1">
    <citation type="submission" date="2019-07" db="EMBL/GenBank/DDBJ databases">
        <title>Whole genome shotgun sequence of Lactobacillus rapi NBRC 109618.</title>
        <authorList>
            <person name="Hosoyama A."/>
            <person name="Uohara A."/>
            <person name="Ohji S."/>
            <person name="Ichikawa N."/>
        </authorList>
    </citation>
    <scope>NUCLEOTIDE SEQUENCE [LARGE SCALE GENOMIC DNA]</scope>
    <source>
        <strain evidence="1 2">NBRC 109618</strain>
    </source>
</reference>
<dbReference type="OrthoDB" id="1655898at2"/>
<gene>
    <name evidence="1" type="ORF">LRA02_14360</name>
</gene>
<dbReference type="Proteomes" id="UP000321569">
    <property type="component" value="Unassembled WGS sequence"/>
</dbReference>